<dbReference type="SMART" id="SM00398">
    <property type="entry name" value="HMG"/>
    <property type="match status" value="1"/>
</dbReference>
<dbReference type="InterPro" id="IPR015424">
    <property type="entry name" value="PyrdxlP-dep_Trfase"/>
</dbReference>
<evidence type="ECO:0000259" key="4">
    <source>
        <dbReference type="PROSITE" id="PS50118"/>
    </source>
</evidence>
<evidence type="ECO:0000313" key="5">
    <source>
        <dbReference type="EnsemblProtists" id="EOD23532"/>
    </source>
</evidence>
<reference evidence="5" key="2">
    <citation type="submission" date="2024-10" db="UniProtKB">
        <authorList>
            <consortium name="EnsemblProtists"/>
        </authorList>
    </citation>
    <scope>IDENTIFICATION</scope>
</reference>
<feature type="region of interest" description="Disordered" evidence="3">
    <location>
        <begin position="1"/>
        <end position="51"/>
    </location>
</feature>
<dbReference type="GO" id="GO:0005634">
    <property type="term" value="C:nucleus"/>
    <property type="evidence" value="ECO:0007669"/>
    <property type="project" value="UniProtKB-UniRule"/>
</dbReference>
<dbReference type="InterPro" id="IPR009071">
    <property type="entry name" value="HMG_box_dom"/>
</dbReference>
<evidence type="ECO:0000256" key="2">
    <source>
        <dbReference type="PROSITE-ProRule" id="PRU00267"/>
    </source>
</evidence>
<feature type="DNA-binding region" description="HMG box" evidence="2">
    <location>
        <begin position="86"/>
        <end position="154"/>
    </location>
</feature>
<dbReference type="GO" id="GO:0003677">
    <property type="term" value="F:DNA binding"/>
    <property type="evidence" value="ECO:0007669"/>
    <property type="project" value="UniProtKB-UniRule"/>
</dbReference>
<keyword evidence="2" id="KW-0539">Nucleus</keyword>
<dbReference type="GeneID" id="17269078"/>
<dbReference type="PANTHER" id="PTHR45688:SF13">
    <property type="entry name" value="ALANINE--GLYOXYLATE AMINOTRANSFERASE 2-LIKE"/>
    <property type="match status" value="1"/>
</dbReference>
<name>A0A0D3JJ47_EMIH1</name>
<dbReference type="GO" id="GO:0005739">
    <property type="term" value="C:mitochondrion"/>
    <property type="evidence" value="ECO:0007669"/>
    <property type="project" value="TreeGrafter"/>
</dbReference>
<dbReference type="KEGG" id="ehx:EMIHUDRAFT_239521"/>
<protein>
    <recommendedName>
        <fullName evidence="4">HMG box domain-containing protein</fullName>
    </recommendedName>
</protein>
<dbReference type="PROSITE" id="PS50118">
    <property type="entry name" value="HMG_BOX_2"/>
    <property type="match status" value="1"/>
</dbReference>
<evidence type="ECO:0000256" key="3">
    <source>
        <dbReference type="SAM" id="MobiDB-lite"/>
    </source>
</evidence>
<keyword evidence="6" id="KW-1185">Reference proteome</keyword>
<dbReference type="InterPro" id="IPR036910">
    <property type="entry name" value="HMG_box_dom_sf"/>
</dbReference>
<dbReference type="Proteomes" id="UP000013827">
    <property type="component" value="Unassembled WGS sequence"/>
</dbReference>
<dbReference type="Gene3D" id="3.90.1150.10">
    <property type="entry name" value="Aspartate Aminotransferase, domain 1"/>
    <property type="match status" value="1"/>
</dbReference>
<dbReference type="HOGENOM" id="CLU_1113052_0_0_1"/>
<dbReference type="PaxDb" id="2903-EOD23532"/>
<dbReference type="STRING" id="2903.R1CLU4"/>
<dbReference type="SUPFAM" id="SSF47095">
    <property type="entry name" value="HMG-box"/>
    <property type="match status" value="1"/>
</dbReference>
<dbReference type="EnsemblProtists" id="EOD23532">
    <property type="protein sequence ID" value="EOD23532"/>
    <property type="gene ID" value="EMIHUDRAFT_239521"/>
</dbReference>
<proteinExistence type="inferred from homology"/>
<organism evidence="5 6">
    <name type="scientific">Emiliania huxleyi (strain CCMP1516)</name>
    <dbReference type="NCBI Taxonomy" id="280463"/>
    <lineage>
        <taxon>Eukaryota</taxon>
        <taxon>Haptista</taxon>
        <taxon>Haptophyta</taxon>
        <taxon>Prymnesiophyceae</taxon>
        <taxon>Isochrysidales</taxon>
        <taxon>Noelaerhabdaceae</taxon>
        <taxon>Emiliania</taxon>
    </lineage>
</organism>
<dbReference type="RefSeq" id="XP_005775961.1">
    <property type="nucleotide sequence ID" value="XM_005775904.1"/>
</dbReference>
<feature type="compositionally biased region" description="Basic and acidic residues" evidence="3">
    <location>
        <begin position="1"/>
        <end position="41"/>
    </location>
</feature>
<keyword evidence="2" id="KW-0238">DNA-binding</keyword>
<dbReference type="PANTHER" id="PTHR45688">
    <property type="match status" value="1"/>
</dbReference>
<reference evidence="6" key="1">
    <citation type="journal article" date="2013" name="Nature">
        <title>Pan genome of the phytoplankton Emiliania underpins its global distribution.</title>
        <authorList>
            <person name="Read B.A."/>
            <person name="Kegel J."/>
            <person name="Klute M.J."/>
            <person name="Kuo A."/>
            <person name="Lefebvre S.C."/>
            <person name="Maumus F."/>
            <person name="Mayer C."/>
            <person name="Miller J."/>
            <person name="Monier A."/>
            <person name="Salamov A."/>
            <person name="Young J."/>
            <person name="Aguilar M."/>
            <person name="Claverie J.M."/>
            <person name="Frickenhaus S."/>
            <person name="Gonzalez K."/>
            <person name="Herman E.K."/>
            <person name="Lin Y.C."/>
            <person name="Napier J."/>
            <person name="Ogata H."/>
            <person name="Sarno A.F."/>
            <person name="Shmutz J."/>
            <person name="Schroeder D."/>
            <person name="de Vargas C."/>
            <person name="Verret F."/>
            <person name="von Dassow P."/>
            <person name="Valentin K."/>
            <person name="Van de Peer Y."/>
            <person name="Wheeler G."/>
            <person name="Dacks J.B."/>
            <person name="Delwiche C.F."/>
            <person name="Dyhrman S.T."/>
            <person name="Glockner G."/>
            <person name="John U."/>
            <person name="Richards T."/>
            <person name="Worden A.Z."/>
            <person name="Zhang X."/>
            <person name="Grigoriev I.V."/>
            <person name="Allen A.E."/>
            <person name="Bidle K."/>
            <person name="Borodovsky M."/>
            <person name="Bowler C."/>
            <person name="Brownlee C."/>
            <person name="Cock J.M."/>
            <person name="Elias M."/>
            <person name="Gladyshev V.N."/>
            <person name="Groth M."/>
            <person name="Guda C."/>
            <person name="Hadaegh A."/>
            <person name="Iglesias-Rodriguez M.D."/>
            <person name="Jenkins J."/>
            <person name="Jones B.M."/>
            <person name="Lawson T."/>
            <person name="Leese F."/>
            <person name="Lindquist E."/>
            <person name="Lobanov A."/>
            <person name="Lomsadze A."/>
            <person name="Malik S.B."/>
            <person name="Marsh M.E."/>
            <person name="Mackinder L."/>
            <person name="Mock T."/>
            <person name="Mueller-Roeber B."/>
            <person name="Pagarete A."/>
            <person name="Parker M."/>
            <person name="Probert I."/>
            <person name="Quesneville H."/>
            <person name="Raines C."/>
            <person name="Rensing S.A."/>
            <person name="Riano-Pachon D.M."/>
            <person name="Richier S."/>
            <person name="Rokitta S."/>
            <person name="Shiraiwa Y."/>
            <person name="Soanes D.M."/>
            <person name="van der Giezen M."/>
            <person name="Wahlund T.M."/>
            <person name="Williams B."/>
            <person name="Wilson W."/>
            <person name="Wolfe G."/>
            <person name="Wurch L.L."/>
        </authorList>
    </citation>
    <scope>NUCLEOTIDE SEQUENCE</scope>
</reference>
<dbReference type="InterPro" id="IPR015422">
    <property type="entry name" value="PyrdxlP-dep_Trfase_small"/>
</dbReference>
<dbReference type="SUPFAM" id="SSF53383">
    <property type="entry name" value="PLP-dependent transferases"/>
    <property type="match status" value="1"/>
</dbReference>
<evidence type="ECO:0000256" key="1">
    <source>
        <dbReference type="ARBA" id="ARBA00008954"/>
    </source>
</evidence>
<evidence type="ECO:0000313" key="6">
    <source>
        <dbReference type="Proteomes" id="UP000013827"/>
    </source>
</evidence>
<dbReference type="Gene3D" id="1.10.30.10">
    <property type="entry name" value="High mobility group box domain"/>
    <property type="match status" value="1"/>
</dbReference>
<dbReference type="AlphaFoldDB" id="A0A0D3JJ47"/>
<sequence>MATKEKAEKEAAKAAEKAATEEEKLRKAQEKESKKAGKEAKSAGPKKNVSSYFHFQGARRAALKEAHPELGEPKRKKEAAAGADGVAAAKQAVFFYKKSQRSAVAEANPEAAPAELVQMMEQAFEALSEEERAPFEEKAAADLTRYEEEIAAEAKALIALSEPALAVGVEFVRERASREPAAAETSWLCSRLKDEHRILTSIDGPHDNVLVIKPPLCFSRSDAEQLVHALRSELVGMRGADLAGVTATPT</sequence>
<comment type="similarity">
    <text evidence="1">Belongs to the class-III pyridoxal-phosphate-dependent aminotransferase family.</text>
</comment>
<dbReference type="eggNOG" id="KOG1403">
    <property type="taxonomic scope" value="Eukaryota"/>
</dbReference>
<accession>A0A0D3JJ47</accession>
<dbReference type="Pfam" id="PF00505">
    <property type="entry name" value="HMG_box"/>
    <property type="match status" value="1"/>
</dbReference>
<feature type="domain" description="HMG box" evidence="4">
    <location>
        <begin position="86"/>
        <end position="154"/>
    </location>
</feature>